<accession>A0A1D6DVT0</accession>
<keyword evidence="2" id="KW-0732">Signal</keyword>
<dbReference type="IntAct" id="A0A1D6DVT0">
    <property type="interactions" value="1"/>
</dbReference>
<keyword evidence="1" id="KW-0479">Metal-binding</keyword>
<reference evidence="4" key="1">
    <citation type="submission" date="2015-12" db="EMBL/GenBank/DDBJ databases">
        <title>Update maize B73 reference genome by single molecule sequencing technologies.</title>
        <authorList>
            <consortium name="Maize Genome Sequencing Project"/>
            <person name="Ware D."/>
        </authorList>
    </citation>
    <scope>NUCLEOTIDE SEQUENCE [LARGE SCALE GENOMIC DNA]</scope>
    <source>
        <tissue evidence="4">Seedling</tissue>
    </source>
</reference>
<dbReference type="EMBL" id="CM007648">
    <property type="protein sequence ID" value="ONM12827.1"/>
    <property type="molecule type" value="Genomic_DNA"/>
</dbReference>
<dbReference type="EMBL" id="CM007648">
    <property type="protein sequence ID" value="ONM12851.1"/>
    <property type="molecule type" value="Genomic_DNA"/>
</dbReference>
<dbReference type="SMART" id="SM00343">
    <property type="entry name" value="ZnF_C2HC"/>
    <property type="match status" value="1"/>
</dbReference>
<protein>
    <recommendedName>
        <fullName evidence="3">CCHC-type domain-containing protein</fullName>
    </recommendedName>
</protein>
<dbReference type="EMBL" id="CM007648">
    <property type="protein sequence ID" value="ONM12841.1"/>
    <property type="molecule type" value="Genomic_DNA"/>
</dbReference>
<dbReference type="Gene3D" id="4.10.60.10">
    <property type="entry name" value="Zinc finger, CCHC-type"/>
    <property type="match status" value="1"/>
</dbReference>
<keyword evidence="1" id="KW-0862">Zinc</keyword>
<evidence type="ECO:0000256" key="1">
    <source>
        <dbReference type="PROSITE-ProRule" id="PRU00047"/>
    </source>
</evidence>
<dbReference type="Pfam" id="PF00098">
    <property type="entry name" value="zf-CCHC"/>
    <property type="match status" value="1"/>
</dbReference>
<dbReference type="EMBL" id="CM007648">
    <property type="protein sequence ID" value="ONM12826.1"/>
    <property type="molecule type" value="Genomic_DNA"/>
</dbReference>
<dbReference type="STRING" id="4577.A0A1D6DVT0"/>
<gene>
    <name evidence="4" type="ORF">ZEAMMB73_Zm00001d002032</name>
</gene>
<dbReference type="ExpressionAtlas" id="A0A1D6DVT0">
    <property type="expression patterns" value="baseline and differential"/>
</dbReference>
<dbReference type="GO" id="GO:0008270">
    <property type="term" value="F:zinc ion binding"/>
    <property type="evidence" value="ECO:0007669"/>
    <property type="project" value="UniProtKB-KW"/>
</dbReference>
<sequence length="274" mass="30244">MVLELVFLLVLGLVQFLLMLLPVCGFAAKEQQAREPEAEMLPPAAVKTELVYLGNLVGWHGGSAAVLGVAAGLALIVGFVRCDTCEVNNLWEDAIIDSNPALKSRSYLGKNSIPDSRVSTVTPATISFFKVSYRLQGEKLKEGEDIYIYQQGRLEAPFLHGSCMERNYWQKTNLDQILECAKGIRVTNFASCFICNQQGHLSKNCPENKHDIPSKEIPASIILLRERTPIISSDGSILHARQQAFWYGAEWYSGLSIVKSTGSENNGLKQQPLA</sequence>
<keyword evidence="1" id="KW-0863">Zinc-finger</keyword>
<dbReference type="PROSITE" id="PS50158">
    <property type="entry name" value="ZF_CCHC"/>
    <property type="match status" value="1"/>
</dbReference>
<dbReference type="EMBL" id="CM007648">
    <property type="protein sequence ID" value="ONM12840.1"/>
    <property type="molecule type" value="Genomic_DNA"/>
</dbReference>
<dbReference type="InterPro" id="IPR036875">
    <property type="entry name" value="Znf_CCHC_sf"/>
</dbReference>
<feature type="chain" id="PRO_5010803408" description="CCHC-type domain-containing protein" evidence="2">
    <location>
        <begin position="28"/>
        <end position="274"/>
    </location>
</feature>
<dbReference type="InParanoid" id="A0A1D6DVT0"/>
<organism evidence="4">
    <name type="scientific">Zea mays</name>
    <name type="common">Maize</name>
    <dbReference type="NCBI Taxonomy" id="4577"/>
    <lineage>
        <taxon>Eukaryota</taxon>
        <taxon>Viridiplantae</taxon>
        <taxon>Streptophyta</taxon>
        <taxon>Embryophyta</taxon>
        <taxon>Tracheophyta</taxon>
        <taxon>Spermatophyta</taxon>
        <taxon>Magnoliopsida</taxon>
        <taxon>Liliopsida</taxon>
        <taxon>Poales</taxon>
        <taxon>Poaceae</taxon>
        <taxon>PACMAD clade</taxon>
        <taxon>Panicoideae</taxon>
        <taxon>Andropogonodae</taxon>
        <taxon>Andropogoneae</taxon>
        <taxon>Tripsacinae</taxon>
        <taxon>Zea</taxon>
    </lineage>
</organism>
<dbReference type="AlphaFoldDB" id="A0A1D6DVT0"/>
<dbReference type="GO" id="GO:0003676">
    <property type="term" value="F:nucleic acid binding"/>
    <property type="evidence" value="ECO:0007669"/>
    <property type="project" value="InterPro"/>
</dbReference>
<evidence type="ECO:0000259" key="3">
    <source>
        <dbReference type="PROSITE" id="PS50158"/>
    </source>
</evidence>
<dbReference type="InterPro" id="IPR001878">
    <property type="entry name" value="Znf_CCHC"/>
</dbReference>
<feature type="signal peptide" evidence="2">
    <location>
        <begin position="1"/>
        <end position="27"/>
    </location>
</feature>
<dbReference type="EMBL" id="CM007648">
    <property type="protein sequence ID" value="ONM12849.1"/>
    <property type="molecule type" value="Genomic_DNA"/>
</dbReference>
<proteinExistence type="predicted"/>
<name>A0A1D6DVT0_MAIZE</name>
<evidence type="ECO:0000256" key="2">
    <source>
        <dbReference type="SAM" id="SignalP"/>
    </source>
</evidence>
<evidence type="ECO:0000313" key="4">
    <source>
        <dbReference type="EMBL" id="ONM12851.1"/>
    </source>
</evidence>
<dbReference type="EMBL" id="CM007648">
    <property type="protein sequence ID" value="ONM12843.1"/>
    <property type="molecule type" value="Genomic_DNA"/>
</dbReference>
<dbReference type="EMBL" id="CM007648">
    <property type="protein sequence ID" value="ONM12823.1"/>
    <property type="molecule type" value="Genomic_DNA"/>
</dbReference>
<dbReference type="SUPFAM" id="SSF57756">
    <property type="entry name" value="Retrovirus zinc finger-like domains"/>
    <property type="match status" value="1"/>
</dbReference>
<feature type="domain" description="CCHC-type" evidence="3">
    <location>
        <begin position="192"/>
        <end position="207"/>
    </location>
</feature>